<keyword evidence="1" id="KW-0812">Transmembrane</keyword>
<evidence type="ECO:0000313" key="2">
    <source>
        <dbReference type="EMBL" id="THF55361.1"/>
    </source>
</evidence>
<keyword evidence="1" id="KW-1133">Transmembrane helix</keyword>
<organism evidence="2 3">
    <name type="scientific">Pseudothauera rhizosphaerae</name>
    <dbReference type="NCBI Taxonomy" id="2565932"/>
    <lineage>
        <taxon>Bacteria</taxon>
        <taxon>Pseudomonadati</taxon>
        <taxon>Pseudomonadota</taxon>
        <taxon>Betaproteobacteria</taxon>
        <taxon>Rhodocyclales</taxon>
        <taxon>Zoogloeaceae</taxon>
        <taxon>Pseudothauera</taxon>
    </lineage>
</organism>
<feature type="transmembrane region" description="Helical" evidence="1">
    <location>
        <begin position="5"/>
        <end position="24"/>
    </location>
</feature>
<protein>
    <submittedName>
        <fullName evidence="2">Uncharacterized protein</fullName>
    </submittedName>
</protein>
<dbReference type="AlphaFoldDB" id="A0A4S4A9V4"/>
<dbReference type="Proteomes" id="UP000307956">
    <property type="component" value="Unassembled WGS sequence"/>
</dbReference>
<reference evidence="2 3" key="1">
    <citation type="submission" date="2019-04" db="EMBL/GenBank/DDBJ databases">
        <title>Azoarcus rhizosphaerae sp. nov. isolated from rhizosphere of Ficus religiosa.</title>
        <authorList>
            <person name="Lin S.-Y."/>
            <person name="Hameed A."/>
            <person name="Hsu Y.-H."/>
            <person name="Young C.-C."/>
        </authorList>
    </citation>
    <scope>NUCLEOTIDE SEQUENCE [LARGE SCALE GENOMIC DNA]</scope>
    <source>
        <strain evidence="2 3">CC-YHH848</strain>
    </source>
</reference>
<gene>
    <name evidence="2" type="ORF">E6O51_20705</name>
</gene>
<accession>A0A4S4A9V4</accession>
<name>A0A4S4A9V4_9RHOO</name>
<keyword evidence="1" id="KW-0472">Membrane</keyword>
<dbReference type="EMBL" id="SSOD01000024">
    <property type="protein sequence ID" value="THF55361.1"/>
    <property type="molecule type" value="Genomic_DNA"/>
</dbReference>
<comment type="caution">
    <text evidence="2">The sequence shown here is derived from an EMBL/GenBank/DDBJ whole genome shotgun (WGS) entry which is preliminary data.</text>
</comment>
<proteinExistence type="predicted"/>
<feature type="transmembrane region" description="Helical" evidence="1">
    <location>
        <begin position="36"/>
        <end position="54"/>
    </location>
</feature>
<evidence type="ECO:0000256" key="1">
    <source>
        <dbReference type="SAM" id="Phobius"/>
    </source>
</evidence>
<evidence type="ECO:0000313" key="3">
    <source>
        <dbReference type="Proteomes" id="UP000307956"/>
    </source>
</evidence>
<sequence length="107" mass="12106">MKEKVLSRLIHIFAIVGISSYLLAHGSYLDNESKSIANHLFGISFGVVSLSLWLKAISSSFLLEGLCSSSARNLEDFFVFFYPLLTKEARVRWKNKINAKKTFDQDS</sequence>
<keyword evidence="3" id="KW-1185">Reference proteome</keyword>
<dbReference type="RefSeq" id="WP_136386931.1">
    <property type="nucleotide sequence ID" value="NZ_SSOD01000024.1"/>
</dbReference>